<keyword evidence="1" id="KW-0732">Signal</keyword>
<accession>A0A7R7XMH0</accession>
<sequence length="63" mass="6787">MKFISTISILTFLATLTLTTATASAAEDPGIRCESEADCPKDLPVCCGFDPRIQYCLPENTVC</sequence>
<dbReference type="GeneID" id="64974246"/>
<keyword evidence="3" id="KW-1185">Reference proteome</keyword>
<protein>
    <submittedName>
        <fullName evidence="2">Uncharacterized protein</fullName>
    </submittedName>
</protein>
<evidence type="ECO:0000313" key="3">
    <source>
        <dbReference type="Proteomes" id="UP000654913"/>
    </source>
</evidence>
<feature type="chain" id="PRO_5030934500" evidence="1">
    <location>
        <begin position="26"/>
        <end position="63"/>
    </location>
</feature>
<dbReference type="KEGG" id="apuu:APUU_40685S"/>
<evidence type="ECO:0000313" key="2">
    <source>
        <dbReference type="EMBL" id="BCS24241.1"/>
    </source>
</evidence>
<reference evidence="2" key="1">
    <citation type="submission" date="2021-01" db="EMBL/GenBank/DDBJ databases">
        <authorList>
            <consortium name="Aspergillus puulaauensis MK2 genome sequencing consortium"/>
            <person name="Kazuki M."/>
            <person name="Futagami T."/>
        </authorList>
    </citation>
    <scope>NUCLEOTIDE SEQUENCE</scope>
    <source>
        <strain evidence="2">MK2</strain>
    </source>
</reference>
<organism evidence="2 3">
    <name type="scientific">Aspergillus puulaauensis</name>
    <dbReference type="NCBI Taxonomy" id="1220207"/>
    <lineage>
        <taxon>Eukaryota</taxon>
        <taxon>Fungi</taxon>
        <taxon>Dikarya</taxon>
        <taxon>Ascomycota</taxon>
        <taxon>Pezizomycotina</taxon>
        <taxon>Eurotiomycetes</taxon>
        <taxon>Eurotiomycetidae</taxon>
        <taxon>Eurotiales</taxon>
        <taxon>Aspergillaceae</taxon>
        <taxon>Aspergillus</taxon>
    </lineage>
</organism>
<name>A0A7R7XMH0_9EURO</name>
<feature type="signal peptide" evidence="1">
    <location>
        <begin position="1"/>
        <end position="25"/>
    </location>
</feature>
<dbReference type="EMBL" id="AP024446">
    <property type="protein sequence ID" value="BCS24241.1"/>
    <property type="molecule type" value="Genomic_DNA"/>
</dbReference>
<dbReference type="AlphaFoldDB" id="A0A7R7XMH0"/>
<evidence type="ECO:0000256" key="1">
    <source>
        <dbReference type="SAM" id="SignalP"/>
    </source>
</evidence>
<reference evidence="2" key="2">
    <citation type="submission" date="2021-02" db="EMBL/GenBank/DDBJ databases">
        <title>Aspergillus puulaauensis MK2 genome sequence.</title>
        <authorList>
            <person name="Futagami T."/>
            <person name="Mori K."/>
            <person name="Kadooka C."/>
            <person name="Tanaka T."/>
        </authorList>
    </citation>
    <scope>NUCLEOTIDE SEQUENCE</scope>
    <source>
        <strain evidence="2">MK2</strain>
    </source>
</reference>
<gene>
    <name evidence="2" type="ORF">APUU_40685S</name>
</gene>
<proteinExistence type="predicted"/>
<dbReference type="OrthoDB" id="4504776at2759"/>
<dbReference type="Proteomes" id="UP000654913">
    <property type="component" value="Chromosome 4"/>
</dbReference>
<dbReference type="RefSeq" id="XP_041556435.1">
    <property type="nucleotide sequence ID" value="XM_041703784.1"/>
</dbReference>